<evidence type="ECO:0000313" key="3">
    <source>
        <dbReference type="WBParaSite" id="MBELARI_LOCUS15404"/>
    </source>
</evidence>
<dbReference type="PANTHER" id="PTHR35014:SF1">
    <property type="entry name" value="INFECTION RESPONSE PROTEIN"/>
    <property type="match status" value="1"/>
</dbReference>
<keyword evidence="2" id="KW-1185">Reference proteome</keyword>
<sequence length="216" mass="23896">MFKVILSAALLVSYTLAADSCTANDIAGLNNCYQAFVGAYGFSMSNVLPHYWDMHQVRTGWLDAQGVKVQPKICQIGNNLVNCIAKFPCLSQDTFLTMGADSTESPRWFLDKIATKYQCGEGYQVLLQDYYCMAACREHRDDALSACSTMMQNEIAQGTDPCVATNDMITCQAQIYSTYCDFNSGAFNCGLNEAVIKETQPACTPALQMCPKFQFF</sequence>
<dbReference type="WBParaSite" id="MBELARI_LOCUS15404">
    <property type="protein sequence ID" value="MBELARI_LOCUS15404"/>
    <property type="gene ID" value="MBELARI_LOCUS15404"/>
</dbReference>
<feature type="signal peptide" evidence="1">
    <location>
        <begin position="1"/>
        <end position="17"/>
    </location>
</feature>
<evidence type="ECO:0000313" key="2">
    <source>
        <dbReference type="Proteomes" id="UP000887575"/>
    </source>
</evidence>
<dbReference type="Proteomes" id="UP000887575">
    <property type="component" value="Unassembled WGS sequence"/>
</dbReference>
<dbReference type="PANTHER" id="PTHR35014">
    <property type="entry name" value="INFECTION RESPONSE PROTEIN-RELATED"/>
    <property type="match status" value="1"/>
</dbReference>
<proteinExistence type="predicted"/>
<protein>
    <submittedName>
        <fullName evidence="3">Secreted protein</fullName>
    </submittedName>
</protein>
<dbReference type="AlphaFoldDB" id="A0AAF3ENX6"/>
<feature type="chain" id="PRO_5042024140" evidence="1">
    <location>
        <begin position="18"/>
        <end position="216"/>
    </location>
</feature>
<accession>A0AAF3ENX6</accession>
<organism evidence="2 3">
    <name type="scientific">Mesorhabditis belari</name>
    <dbReference type="NCBI Taxonomy" id="2138241"/>
    <lineage>
        <taxon>Eukaryota</taxon>
        <taxon>Metazoa</taxon>
        <taxon>Ecdysozoa</taxon>
        <taxon>Nematoda</taxon>
        <taxon>Chromadorea</taxon>
        <taxon>Rhabditida</taxon>
        <taxon>Rhabditina</taxon>
        <taxon>Rhabditomorpha</taxon>
        <taxon>Rhabditoidea</taxon>
        <taxon>Rhabditidae</taxon>
        <taxon>Mesorhabditinae</taxon>
        <taxon>Mesorhabditis</taxon>
    </lineage>
</organism>
<name>A0AAF3ENX6_9BILA</name>
<reference evidence="3" key="1">
    <citation type="submission" date="2024-02" db="UniProtKB">
        <authorList>
            <consortium name="WormBaseParasite"/>
        </authorList>
    </citation>
    <scope>IDENTIFICATION</scope>
</reference>
<evidence type="ECO:0000256" key="1">
    <source>
        <dbReference type="SAM" id="SignalP"/>
    </source>
</evidence>
<keyword evidence="1" id="KW-0732">Signal</keyword>